<gene>
    <name evidence="2" type="ORF">FB45DRAFT_943347</name>
</gene>
<accession>A0AAD7B4N8</accession>
<name>A0AAD7B4N8_9AGAR</name>
<keyword evidence="1" id="KW-0732">Signal</keyword>
<dbReference type="EMBL" id="JARKIF010000038">
    <property type="protein sequence ID" value="KAJ7609676.1"/>
    <property type="molecule type" value="Genomic_DNA"/>
</dbReference>
<reference evidence="2" key="1">
    <citation type="submission" date="2023-03" db="EMBL/GenBank/DDBJ databases">
        <title>Massive genome expansion in bonnet fungi (Mycena s.s.) driven by repeated elements and novel gene families across ecological guilds.</title>
        <authorList>
            <consortium name="Lawrence Berkeley National Laboratory"/>
            <person name="Harder C.B."/>
            <person name="Miyauchi S."/>
            <person name="Viragh M."/>
            <person name="Kuo A."/>
            <person name="Thoen E."/>
            <person name="Andreopoulos B."/>
            <person name="Lu D."/>
            <person name="Skrede I."/>
            <person name="Drula E."/>
            <person name="Henrissat B."/>
            <person name="Morin E."/>
            <person name="Kohler A."/>
            <person name="Barry K."/>
            <person name="LaButti K."/>
            <person name="Morin E."/>
            <person name="Salamov A."/>
            <person name="Lipzen A."/>
            <person name="Mereny Z."/>
            <person name="Hegedus B."/>
            <person name="Baldrian P."/>
            <person name="Stursova M."/>
            <person name="Weitz H."/>
            <person name="Taylor A."/>
            <person name="Grigoriev I.V."/>
            <person name="Nagy L.G."/>
            <person name="Martin F."/>
            <person name="Kauserud H."/>
        </authorList>
    </citation>
    <scope>NUCLEOTIDE SEQUENCE</scope>
    <source>
        <strain evidence="2">9284</strain>
    </source>
</reference>
<feature type="chain" id="PRO_5042220488" description="Secreted protein" evidence="1">
    <location>
        <begin position="25"/>
        <end position="191"/>
    </location>
</feature>
<organism evidence="2 3">
    <name type="scientific">Roridomyces roridus</name>
    <dbReference type="NCBI Taxonomy" id="1738132"/>
    <lineage>
        <taxon>Eukaryota</taxon>
        <taxon>Fungi</taxon>
        <taxon>Dikarya</taxon>
        <taxon>Basidiomycota</taxon>
        <taxon>Agaricomycotina</taxon>
        <taxon>Agaricomycetes</taxon>
        <taxon>Agaricomycetidae</taxon>
        <taxon>Agaricales</taxon>
        <taxon>Marasmiineae</taxon>
        <taxon>Mycenaceae</taxon>
        <taxon>Roridomyces</taxon>
    </lineage>
</organism>
<evidence type="ECO:0000313" key="3">
    <source>
        <dbReference type="Proteomes" id="UP001221142"/>
    </source>
</evidence>
<dbReference type="AlphaFoldDB" id="A0AAD7B4N8"/>
<protein>
    <recommendedName>
        <fullName evidence="4">Secreted protein</fullName>
    </recommendedName>
</protein>
<evidence type="ECO:0008006" key="4">
    <source>
        <dbReference type="Google" id="ProtNLM"/>
    </source>
</evidence>
<evidence type="ECO:0000313" key="2">
    <source>
        <dbReference type="EMBL" id="KAJ7609676.1"/>
    </source>
</evidence>
<proteinExistence type="predicted"/>
<keyword evidence="3" id="KW-1185">Reference proteome</keyword>
<sequence>MHITLLTTSRCTLWAILFVGRIFAAAPPGRRTCDLSRIFVPLILSSNTATGFPIIQFNPIAMTSCKPSTISWIYSLPSGTTEMSLQITNEGVGQLSDSTLTKTVNGSFTVTPIEPTRRAATTLGCVNNALFQYSVRCLMHYSRPLTAGKIVLQCIIPQLEHHATLEAITRVEGCTFRSPPPSDRDVSTHPA</sequence>
<dbReference type="Proteomes" id="UP001221142">
    <property type="component" value="Unassembled WGS sequence"/>
</dbReference>
<evidence type="ECO:0000256" key="1">
    <source>
        <dbReference type="SAM" id="SignalP"/>
    </source>
</evidence>
<comment type="caution">
    <text evidence="2">The sequence shown here is derived from an EMBL/GenBank/DDBJ whole genome shotgun (WGS) entry which is preliminary data.</text>
</comment>
<feature type="signal peptide" evidence="1">
    <location>
        <begin position="1"/>
        <end position="24"/>
    </location>
</feature>